<keyword evidence="3" id="KW-1185">Reference proteome</keyword>
<protein>
    <submittedName>
        <fullName evidence="2">Uncharacterized protein</fullName>
    </submittedName>
</protein>
<dbReference type="EMBL" id="JAKOGI010000172">
    <property type="protein sequence ID" value="KAJ8441253.1"/>
    <property type="molecule type" value="Genomic_DNA"/>
</dbReference>
<dbReference type="Proteomes" id="UP001153076">
    <property type="component" value="Unassembled WGS sequence"/>
</dbReference>
<evidence type="ECO:0000313" key="3">
    <source>
        <dbReference type="Proteomes" id="UP001153076"/>
    </source>
</evidence>
<dbReference type="AlphaFoldDB" id="A0A9Q1QG69"/>
<feature type="region of interest" description="Disordered" evidence="1">
    <location>
        <begin position="52"/>
        <end position="82"/>
    </location>
</feature>
<reference evidence="2" key="1">
    <citation type="submission" date="2022-04" db="EMBL/GenBank/DDBJ databases">
        <title>Carnegiea gigantea Genome sequencing and assembly v2.</title>
        <authorList>
            <person name="Copetti D."/>
            <person name="Sanderson M.J."/>
            <person name="Burquez A."/>
            <person name="Wojciechowski M.F."/>
        </authorList>
    </citation>
    <scope>NUCLEOTIDE SEQUENCE</scope>
    <source>
        <strain evidence="2">SGP5-SGP5p</strain>
        <tissue evidence="2">Aerial part</tissue>
    </source>
</reference>
<proteinExistence type="predicted"/>
<feature type="compositionally biased region" description="Basic and acidic residues" evidence="1">
    <location>
        <begin position="56"/>
        <end position="66"/>
    </location>
</feature>
<evidence type="ECO:0000256" key="1">
    <source>
        <dbReference type="SAM" id="MobiDB-lite"/>
    </source>
</evidence>
<sequence length="302" mass="33623">MGMIRLPLCFGDKEKVRTLEVDFLVIDVPTAYNIIPGRPALHKFEADDGSVGTMQRDQRMAREERVQTPMEGKGPERRITKSKQKHPKALGIGIFVMVTAVSCPDLIALLARSHGLAIQWHSLLIAIFTCGRKDKLYQLKVPTLDLDLTAILYIPDVRFKVAFYAEGLGHQELPKELDTLFASSPVALTLGPSLPLLFDLYLQVSSLGLQGLLLLLQLLQAAPVLSHCVFRLLALCLEIVDLPPQKGIRALEAVDQLLQGRNRRPRPRHLQHLGKGLESTLTRLAKEEQPGIKENNMNMALP</sequence>
<name>A0A9Q1QG69_9CARY</name>
<evidence type="ECO:0000313" key="2">
    <source>
        <dbReference type="EMBL" id="KAJ8441253.1"/>
    </source>
</evidence>
<organism evidence="2 3">
    <name type="scientific">Carnegiea gigantea</name>
    <dbReference type="NCBI Taxonomy" id="171969"/>
    <lineage>
        <taxon>Eukaryota</taxon>
        <taxon>Viridiplantae</taxon>
        <taxon>Streptophyta</taxon>
        <taxon>Embryophyta</taxon>
        <taxon>Tracheophyta</taxon>
        <taxon>Spermatophyta</taxon>
        <taxon>Magnoliopsida</taxon>
        <taxon>eudicotyledons</taxon>
        <taxon>Gunneridae</taxon>
        <taxon>Pentapetalae</taxon>
        <taxon>Caryophyllales</taxon>
        <taxon>Cactineae</taxon>
        <taxon>Cactaceae</taxon>
        <taxon>Cactoideae</taxon>
        <taxon>Echinocereeae</taxon>
        <taxon>Carnegiea</taxon>
    </lineage>
</organism>
<gene>
    <name evidence="2" type="ORF">Cgig2_000626</name>
</gene>
<dbReference type="OrthoDB" id="2919534at2759"/>
<comment type="caution">
    <text evidence="2">The sequence shown here is derived from an EMBL/GenBank/DDBJ whole genome shotgun (WGS) entry which is preliminary data.</text>
</comment>
<accession>A0A9Q1QG69</accession>